<dbReference type="EMBL" id="BLKW01000002">
    <property type="protein sequence ID" value="GFG73369.1"/>
    <property type="molecule type" value="Genomic_DNA"/>
</dbReference>
<reference evidence="2 3" key="1">
    <citation type="journal article" date="2019" name="Emerg. Microbes Infect.">
        <title>Comprehensive subspecies identification of 175 nontuberculous mycobacteria species based on 7547 genomic profiles.</title>
        <authorList>
            <person name="Matsumoto Y."/>
            <person name="Kinjo T."/>
            <person name="Motooka D."/>
            <person name="Nabeya D."/>
            <person name="Jung N."/>
            <person name="Uechi K."/>
            <person name="Horii T."/>
            <person name="Iida T."/>
            <person name="Fujita J."/>
            <person name="Nakamura S."/>
        </authorList>
    </citation>
    <scope>NUCLEOTIDE SEQUENCE [LARGE SCALE GENOMIC DNA]</scope>
    <source>
        <strain evidence="2 3">JCM 17322</strain>
    </source>
</reference>
<evidence type="ECO:0008006" key="4">
    <source>
        <dbReference type="Google" id="ProtNLM"/>
    </source>
</evidence>
<keyword evidence="1" id="KW-0472">Membrane</keyword>
<dbReference type="Proteomes" id="UP000465361">
    <property type="component" value="Unassembled WGS sequence"/>
</dbReference>
<evidence type="ECO:0000256" key="1">
    <source>
        <dbReference type="SAM" id="Phobius"/>
    </source>
</evidence>
<protein>
    <recommendedName>
        <fullName evidence="4">Transmembrane protein</fullName>
    </recommendedName>
</protein>
<feature type="transmembrane region" description="Helical" evidence="1">
    <location>
        <begin position="53"/>
        <end position="74"/>
    </location>
</feature>
<keyword evidence="1" id="KW-1133">Transmembrane helix</keyword>
<organism evidence="2 3">
    <name type="scientific">Mycobacterium botniense</name>
    <dbReference type="NCBI Taxonomy" id="84962"/>
    <lineage>
        <taxon>Bacteria</taxon>
        <taxon>Bacillati</taxon>
        <taxon>Actinomycetota</taxon>
        <taxon>Actinomycetes</taxon>
        <taxon>Mycobacteriales</taxon>
        <taxon>Mycobacteriaceae</taxon>
        <taxon>Mycobacterium</taxon>
    </lineage>
</organism>
<evidence type="ECO:0000313" key="2">
    <source>
        <dbReference type="EMBL" id="GFG73369.1"/>
    </source>
</evidence>
<comment type="caution">
    <text evidence="2">The sequence shown here is derived from an EMBL/GenBank/DDBJ whole genome shotgun (WGS) entry which is preliminary data.</text>
</comment>
<dbReference type="PROSITE" id="PS51257">
    <property type="entry name" value="PROKAR_LIPOPROTEIN"/>
    <property type="match status" value="1"/>
</dbReference>
<keyword evidence="1" id="KW-0812">Transmembrane</keyword>
<evidence type="ECO:0000313" key="3">
    <source>
        <dbReference type="Proteomes" id="UP000465361"/>
    </source>
</evidence>
<proteinExistence type="predicted"/>
<sequence length="83" mass="8586">MVTARHRAVLELILAAAAVAGCAVSWSRARSTVAVAPIADGQPVTMSVTFDPPLLVLALLLAAAAGVLGVVGTARLRRSQRRR</sequence>
<name>A0A7I9XTM9_9MYCO</name>
<keyword evidence="3" id="KW-1185">Reference proteome</keyword>
<gene>
    <name evidence="2" type="ORF">MBOT_07340</name>
</gene>
<dbReference type="AlphaFoldDB" id="A0A7I9XTM9"/>
<accession>A0A7I9XTM9</accession>